<proteinExistence type="predicted"/>
<dbReference type="AlphaFoldDB" id="A0A6J6X221"/>
<gene>
    <name evidence="1" type="ORF">UFOPK2312_00934</name>
    <name evidence="2" type="ORF">UFOPK2982_00525</name>
</gene>
<evidence type="ECO:0000313" key="1">
    <source>
        <dbReference type="EMBL" id="CAB4677202.1"/>
    </source>
</evidence>
<protein>
    <submittedName>
        <fullName evidence="2">Unannotated protein</fullName>
    </submittedName>
</protein>
<sequence length="57" mass="6142">MYGQPNVEITKIITGIRTPFPSGNPALVNTLSRTGVIANANKIDGKARMISIKREST</sequence>
<dbReference type="EMBL" id="CAFAAE010000059">
    <property type="protein sequence ID" value="CAB4790499.1"/>
    <property type="molecule type" value="Genomic_DNA"/>
</dbReference>
<name>A0A6J6X221_9ZZZZ</name>
<organism evidence="2">
    <name type="scientific">freshwater metagenome</name>
    <dbReference type="NCBI Taxonomy" id="449393"/>
    <lineage>
        <taxon>unclassified sequences</taxon>
        <taxon>metagenomes</taxon>
        <taxon>ecological metagenomes</taxon>
    </lineage>
</organism>
<reference evidence="2" key="1">
    <citation type="submission" date="2020-05" db="EMBL/GenBank/DDBJ databases">
        <authorList>
            <person name="Chiriac C."/>
            <person name="Salcher M."/>
            <person name="Ghai R."/>
            <person name="Kavagutti S V."/>
        </authorList>
    </citation>
    <scope>NUCLEOTIDE SEQUENCE</scope>
</reference>
<evidence type="ECO:0000313" key="2">
    <source>
        <dbReference type="EMBL" id="CAB4790499.1"/>
    </source>
</evidence>
<accession>A0A6J6X221</accession>
<dbReference type="EMBL" id="CAEZWY010000132">
    <property type="protein sequence ID" value="CAB4677202.1"/>
    <property type="molecule type" value="Genomic_DNA"/>
</dbReference>